<dbReference type="KEGG" id="dci:103507960"/>
<keyword evidence="4" id="KW-1133">Transmembrane helix</keyword>
<feature type="region of interest" description="Disordered" evidence="3">
    <location>
        <begin position="344"/>
        <end position="387"/>
    </location>
</feature>
<keyword evidence="6" id="KW-1185">Reference proteome</keyword>
<dbReference type="GeneID" id="103507960"/>
<feature type="transmembrane region" description="Helical" evidence="4">
    <location>
        <begin position="234"/>
        <end position="256"/>
    </location>
</feature>
<keyword evidence="4" id="KW-0812">Transmembrane</keyword>
<feature type="domain" description="Sema" evidence="5">
    <location>
        <begin position="1"/>
        <end position="318"/>
    </location>
</feature>
<dbReference type="GO" id="GO:0030335">
    <property type="term" value="P:positive regulation of cell migration"/>
    <property type="evidence" value="ECO:0007669"/>
    <property type="project" value="TreeGrafter"/>
</dbReference>
<dbReference type="PANTHER" id="PTHR11036">
    <property type="entry name" value="SEMAPHORIN"/>
    <property type="match status" value="1"/>
</dbReference>
<name>A0A3Q0IVT2_DIACI</name>
<dbReference type="GO" id="GO:0005886">
    <property type="term" value="C:plasma membrane"/>
    <property type="evidence" value="ECO:0007669"/>
    <property type="project" value="TreeGrafter"/>
</dbReference>
<dbReference type="GO" id="GO:0030215">
    <property type="term" value="F:semaphorin receptor binding"/>
    <property type="evidence" value="ECO:0007669"/>
    <property type="project" value="InterPro"/>
</dbReference>
<evidence type="ECO:0000259" key="5">
    <source>
        <dbReference type="PROSITE" id="PS51004"/>
    </source>
</evidence>
<keyword evidence="4" id="KW-0472">Membrane</keyword>
<dbReference type="InterPro" id="IPR001627">
    <property type="entry name" value="Semap_dom"/>
</dbReference>
<dbReference type="InterPro" id="IPR015943">
    <property type="entry name" value="WD40/YVTN_repeat-like_dom_sf"/>
</dbReference>
<dbReference type="InterPro" id="IPR027231">
    <property type="entry name" value="Semaphorin"/>
</dbReference>
<accession>A0A3Q0IVT2</accession>
<evidence type="ECO:0000256" key="2">
    <source>
        <dbReference type="PROSITE-ProRule" id="PRU00352"/>
    </source>
</evidence>
<dbReference type="GO" id="GO:0007411">
    <property type="term" value="P:axon guidance"/>
    <property type="evidence" value="ECO:0007669"/>
    <property type="project" value="TreeGrafter"/>
</dbReference>
<protein>
    <submittedName>
        <fullName evidence="7">Semaphorin-1A-like</fullName>
    </submittedName>
</protein>
<organism evidence="6 7">
    <name type="scientific">Diaphorina citri</name>
    <name type="common">Asian citrus psyllid</name>
    <dbReference type="NCBI Taxonomy" id="121845"/>
    <lineage>
        <taxon>Eukaryota</taxon>
        <taxon>Metazoa</taxon>
        <taxon>Ecdysozoa</taxon>
        <taxon>Arthropoda</taxon>
        <taxon>Hexapoda</taxon>
        <taxon>Insecta</taxon>
        <taxon>Pterygota</taxon>
        <taxon>Neoptera</taxon>
        <taxon>Paraneoptera</taxon>
        <taxon>Hemiptera</taxon>
        <taxon>Sternorrhyncha</taxon>
        <taxon>Psylloidea</taxon>
        <taxon>Psyllidae</taxon>
        <taxon>Diaphorininae</taxon>
        <taxon>Diaphorina</taxon>
    </lineage>
</organism>
<evidence type="ECO:0000313" key="7">
    <source>
        <dbReference type="RefSeq" id="XP_026678485.1"/>
    </source>
</evidence>
<dbReference type="SUPFAM" id="SSF101912">
    <property type="entry name" value="Sema domain"/>
    <property type="match status" value="2"/>
</dbReference>
<evidence type="ECO:0000256" key="3">
    <source>
        <dbReference type="SAM" id="MobiDB-lite"/>
    </source>
</evidence>
<dbReference type="InterPro" id="IPR036352">
    <property type="entry name" value="Semap_dom_sf"/>
</dbReference>
<dbReference type="Proteomes" id="UP000079169">
    <property type="component" value="Unplaced"/>
</dbReference>
<comment type="caution">
    <text evidence="2">Lacks conserved residue(s) required for the propagation of feature annotation.</text>
</comment>
<dbReference type="SMART" id="SM00630">
    <property type="entry name" value="Sema"/>
    <property type="match status" value="1"/>
</dbReference>
<dbReference type="PaxDb" id="121845-A0A3Q0IVT2"/>
<feature type="compositionally biased region" description="Basic and acidic residues" evidence="3">
    <location>
        <begin position="358"/>
        <end position="375"/>
    </location>
</feature>
<dbReference type="AlphaFoldDB" id="A0A3Q0IVT2"/>
<gene>
    <name evidence="7" type="primary">LOC103507960</name>
</gene>
<dbReference type="Pfam" id="PF01403">
    <property type="entry name" value="Sema"/>
    <property type="match status" value="2"/>
</dbReference>
<keyword evidence="1" id="KW-0221">Differentiation</keyword>
<dbReference type="RefSeq" id="XP_026678485.1">
    <property type="nucleotide sequence ID" value="XM_026822684.1"/>
</dbReference>
<dbReference type="GO" id="GO:0045499">
    <property type="term" value="F:chemorepellent activity"/>
    <property type="evidence" value="ECO:0007669"/>
    <property type="project" value="TreeGrafter"/>
</dbReference>
<sequence>MDPIIYREPLQTEQYDSMSLNAPNFVSSLTQGDFVYFFFRETAVEFINCGKAVYSRVARVCKYDRGGPHRFRNRWTSFLKSRLNCSVPGDFPFYFDEIQSTSDLIEGVYGGNPASLLYGVFTTPSNSITGSAVCAFSLQTISDTFEGNFKEQSELNSNWLPVQSAKVPLYGVFTTPSNSITGSAVCAFSLQTISDTFEGNFKEQSELNSNWLPVQNGSVTTENLTLAHYTVETLVLAVVAASFAALVVGFASGYFCGRKCHKEDDDNLPYPDTEYEYFEQRQNVNARMSEPKLLPQEEVTYAEPVLITQPNKLHSPKATLRKPPGSQENNLFAQFPGVGGVGVGDQGYYAPAPAPPSRPRDHFGTLRSQREHSNNKSDLGPGYRDGFGTTRSVKKVYL</sequence>
<dbReference type="GO" id="GO:0071526">
    <property type="term" value="P:semaphorin-plexin signaling pathway"/>
    <property type="evidence" value="ECO:0007669"/>
    <property type="project" value="TreeGrafter"/>
</dbReference>
<dbReference type="STRING" id="121845.A0A3Q0IVT2"/>
<dbReference type="PANTHER" id="PTHR11036:SF127">
    <property type="entry name" value="SEMAPHORIN-1A"/>
    <property type="match status" value="1"/>
</dbReference>
<dbReference type="Gene3D" id="2.130.10.10">
    <property type="entry name" value="YVTN repeat-like/Quinoprotein amine dehydrogenase"/>
    <property type="match status" value="2"/>
</dbReference>
<evidence type="ECO:0000256" key="1">
    <source>
        <dbReference type="ARBA" id="ARBA00022782"/>
    </source>
</evidence>
<proteinExistence type="predicted"/>
<reference evidence="7" key="1">
    <citation type="submission" date="2025-08" db="UniProtKB">
        <authorList>
            <consortium name="RefSeq"/>
        </authorList>
    </citation>
    <scope>IDENTIFICATION</scope>
</reference>
<dbReference type="PROSITE" id="PS51004">
    <property type="entry name" value="SEMA"/>
    <property type="match status" value="1"/>
</dbReference>
<evidence type="ECO:0000313" key="6">
    <source>
        <dbReference type="Proteomes" id="UP000079169"/>
    </source>
</evidence>
<evidence type="ECO:0000256" key="4">
    <source>
        <dbReference type="SAM" id="Phobius"/>
    </source>
</evidence>